<proteinExistence type="predicted"/>
<accession>A0A2G1MKL0</accession>
<dbReference type="Proteomes" id="UP000221860">
    <property type="component" value="Unassembled WGS sequence"/>
</dbReference>
<protein>
    <submittedName>
        <fullName evidence="1">Uncharacterized protein</fullName>
    </submittedName>
</protein>
<sequence>MIVERVPLIALDLMEIVNECRPGAAVHVLRDLRQMEELLAAIGRAELGFIGVAAEARGTLFAHPMLRERLGRVVITDRVAPPDAPPANWFVEPRPVVPAALRRHVLSIPEPVS</sequence>
<dbReference type="EMBL" id="NQWH01000003">
    <property type="protein sequence ID" value="PHP29288.1"/>
    <property type="molecule type" value="Genomic_DNA"/>
</dbReference>
<gene>
    <name evidence="1" type="ORF">CJ301_02135</name>
</gene>
<keyword evidence="2" id="KW-1185">Reference proteome</keyword>
<evidence type="ECO:0000313" key="1">
    <source>
        <dbReference type="EMBL" id="PHP29288.1"/>
    </source>
</evidence>
<evidence type="ECO:0000313" key="2">
    <source>
        <dbReference type="Proteomes" id="UP000221860"/>
    </source>
</evidence>
<organism evidence="1 2">
    <name type="scientific">Limimaricola cinnabarinus</name>
    <dbReference type="NCBI Taxonomy" id="1125964"/>
    <lineage>
        <taxon>Bacteria</taxon>
        <taxon>Pseudomonadati</taxon>
        <taxon>Pseudomonadota</taxon>
        <taxon>Alphaproteobacteria</taxon>
        <taxon>Rhodobacterales</taxon>
        <taxon>Paracoccaceae</taxon>
        <taxon>Limimaricola</taxon>
    </lineage>
</organism>
<dbReference type="AlphaFoldDB" id="A0A2G1MKL0"/>
<name>A0A2G1MKL0_9RHOB</name>
<comment type="caution">
    <text evidence="1">The sequence shown here is derived from an EMBL/GenBank/DDBJ whole genome shotgun (WGS) entry which is preliminary data.</text>
</comment>
<reference evidence="1 2" key="1">
    <citation type="submission" date="2017-08" db="EMBL/GenBank/DDBJ databases">
        <title>Draft Genome Sequence of Loktanella cinnabarina Strain XM1, Isolated from Coastal Surface Water.</title>
        <authorList>
            <person name="Ma R."/>
            <person name="Wang J."/>
            <person name="Wang Q."/>
            <person name="Ma Z."/>
            <person name="Li J."/>
            <person name="Chen L."/>
        </authorList>
    </citation>
    <scope>NUCLEOTIDE SEQUENCE [LARGE SCALE GENOMIC DNA]</scope>
    <source>
        <strain evidence="1 2">XM1</strain>
    </source>
</reference>